<evidence type="ECO:0000259" key="1">
    <source>
        <dbReference type="Pfam" id="PF01814"/>
    </source>
</evidence>
<dbReference type="RefSeq" id="WP_138320529.1">
    <property type="nucleotide sequence ID" value="NZ_VCBC01000013.1"/>
</dbReference>
<evidence type="ECO:0000313" key="3">
    <source>
        <dbReference type="Proteomes" id="UP000307790"/>
    </source>
</evidence>
<accession>A0A5R9IEE8</accession>
<name>A0A5R9IEE8_9GAMM</name>
<dbReference type="AlphaFoldDB" id="A0A5R9IEE8"/>
<dbReference type="Gene3D" id="1.20.120.520">
    <property type="entry name" value="nmb1532 protein domain like"/>
    <property type="match status" value="1"/>
</dbReference>
<dbReference type="PANTHER" id="PTHR35585">
    <property type="entry name" value="HHE DOMAIN PROTEIN (AFU_ORTHOLOGUE AFUA_4G00730)"/>
    <property type="match status" value="1"/>
</dbReference>
<dbReference type="Pfam" id="PF01814">
    <property type="entry name" value="Hemerythrin"/>
    <property type="match status" value="1"/>
</dbReference>
<comment type="caution">
    <text evidence="2">The sequence shown here is derived from an EMBL/GenBank/DDBJ whole genome shotgun (WGS) entry which is preliminary data.</text>
</comment>
<keyword evidence="3" id="KW-1185">Reference proteome</keyword>
<sequence>MPVINQFFSADHERLDCLFMEFKRRLEESDAKAITFFQKFTAGLLRHIEWEEQVLFPFFEQHTGMKMGPTLVMCSEHELIKNLLNVIKCKVVHKDTREIPELEELQRLLAQHNMKEEKVLYPMIDNHCDPRQAATLFSQMA</sequence>
<proteinExistence type="predicted"/>
<protein>
    <submittedName>
        <fullName evidence="2">Hemerythrin domain-containing protein</fullName>
    </submittedName>
</protein>
<dbReference type="OrthoDB" id="9792554at2"/>
<dbReference type="EMBL" id="VCBC01000013">
    <property type="protein sequence ID" value="TLU61996.1"/>
    <property type="molecule type" value="Genomic_DNA"/>
</dbReference>
<feature type="domain" description="Hemerythrin-like" evidence="1">
    <location>
        <begin position="6"/>
        <end position="124"/>
    </location>
</feature>
<reference evidence="2 3" key="1">
    <citation type="submission" date="2019-05" db="EMBL/GenBank/DDBJ databases">
        <title>Genome sequences of Thalassotalea litorea 1K03283.</title>
        <authorList>
            <person name="Zhang D."/>
        </authorList>
    </citation>
    <scope>NUCLEOTIDE SEQUENCE [LARGE SCALE GENOMIC DNA]</scope>
    <source>
        <strain evidence="2 3">MCCC 1K03283</strain>
    </source>
</reference>
<organism evidence="2 3">
    <name type="scientific">Thalassotalea litorea</name>
    <dbReference type="NCBI Taxonomy" id="2020715"/>
    <lineage>
        <taxon>Bacteria</taxon>
        <taxon>Pseudomonadati</taxon>
        <taxon>Pseudomonadota</taxon>
        <taxon>Gammaproteobacteria</taxon>
        <taxon>Alteromonadales</taxon>
        <taxon>Colwelliaceae</taxon>
        <taxon>Thalassotalea</taxon>
    </lineage>
</organism>
<dbReference type="InterPro" id="IPR012312">
    <property type="entry name" value="Hemerythrin-like"/>
</dbReference>
<evidence type="ECO:0000313" key="2">
    <source>
        <dbReference type="EMBL" id="TLU61996.1"/>
    </source>
</evidence>
<dbReference type="PANTHER" id="PTHR35585:SF1">
    <property type="entry name" value="HHE DOMAIN PROTEIN (AFU_ORTHOLOGUE AFUA_4G00730)"/>
    <property type="match status" value="1"/>
</dbReference>
<dbReference type="Proteomes" id="UP000307790">
    <property type="component" value="Unassembled WGS sequence"/>
</dbReference>
<gene>
    <name evidence="2" type="ORF">FE810_13140</name>
</gene>